<dbReference type="InterPro" id="IPR001611">
    <property type="entry name" value="Leu-rich_rpt"/>
</dbReference>
<protein>
    <submittedName>
        <fullName evidence="8">Disease resistance protein At4g19050 isoform X1</fullName>
    </submittedName>
</protein>
<feature type="domain" description="NB-ARC" evidence="5">
    <location>
        <begin position="10"/>
        <end position="130"/>
    </location>
</feature>
<dbReference type="PROSITE" id="PS51450">
    <property type="entry name" value="LRR"/>
    <property type="match status" value="3"/>
</dbReference>
<dbReference type="SMART" id="SM00369">
    <property type="entry name" value="LRR_TYP"/>
    <property type="match status" value="8"/>
</dbReference>
<sequence length="1386" mass="156242">MDQNSVELQAERILELLKEKHVSTIVLSGKSGSGKTWMARKVGLLAVKKKVIDITLWISLSIRHDETSLYEHIAHQLSLLSTSVELENYDIQEVENNVGKEETLESLKEKVRARLSTDNVLQGVLVILDDEGNKMREGDGGLEQVLHYIQQNSQNHSTTAADGDGQQKLKVLITSRNEDGRHQTQGGKEVVEMMPLTPEMSILLLKQGAMAKLFEIPCVESVVAKFINRKTDLAPGEVSLLAKLLSYHQQVSELQGLEHTLEEAWYGDNYNCTQLLLSGYEKVSDGILVDFSWQGSHFFRDNVSVHYSELISYWILEGYLGPVNSLEEAYKEGHRILMHLMDCQMLKEVNDDFVHMVRVTGDVSYRHRRGYGGTANLGLANVLVKSNDWQGIGKLTKVDGMIRTLGSYKRVQQSLTLLLDGNCLSRENPNNLLLSNRELQILGLFSLEIVSLPHSFNNFKKLNVLVLRDCDFLEKIDDIRELMTLTVLEVSGSGLVKSMPKNFFQHLKKLRSLHFSDFQIEVMPDSFYHLTELSWLILKRFSHLTKLQSLKECQNLMVIDLSGAASLPTFPEKNLKSLPKLQTLNLSNSKIKSLPIFHETGELTHLSVSGCSNMDRVPSIRSLTNLQVLDLSWSTIVEFQDKSFQNNTSLKILDLSGTAIPSLPFNIGKPREFYLKNCSEIKYMNCVESSEELEILDFSGASNLVKIEGKFFECLENLRVLNLSGTKVKDLPSLSTLHNLRQLLLSCCLNLEKLPRLASSKLEELDLSDCKAMTMIEDKSFEHLPRLRRLVLSQTKIVHLPELNSLSNLEELNLSGVKSFTGADFIEHMSKLQVLNLSETLLKELPALTNLKSLKHLFLRGCGQLEVLPLLEVLHNLKTLDLSQTALRQLPFVGSLSNLHKLLLRDCSKLENFKNHKLLGMSGVENLPCGIPRLTQLQHLALPSMKEDIQAADTNEVTSWTQKPSASLWSFSIVDRTVPNTSRSLLSYNGSLFLEFLDSNPSVLDSTSNHFHLFVHPSEVANGAGDMLFHKDELVFRDVYLLTRHCSKSQGQLVEIHHLSAFSEGIEAVLHNAEYIFLFDSLFFKSFSDLGAGNIKTLKGCWIEGCENMEFVIETNDLVDSSERGIELEILWISNASSLRSMYSENLRLGSFQNLKCLYLDCCPKLSSVFFSSHLLQMLEILHVRFCENLVALFGDDVEEHKLPNLRTLRLWELPKLKSIGCIMPSLQSLEVGECPMLGHMLSSLHVPEKLEVLKVRNCSELGNLLEGLTPDNCKLPHLAEVHLWGLPKLTRIGIESPLLRSLKIGDCSVLLHVSYMPENLEVLKVRFCDNLEAIFVGMTSENFILQSLHTVHLWGLPKLVSIGARLPPLQKYIIRDCPKLALPVS</sequence>
<dbReference type="InterPro" id="IPR003591">
    <property type="entry name" value="Leu-rich_rpt_typical-subtyp"/>
</dbReference>
<dbReference type="InterPro" id="IPR002182">
    <property type="entry name" value="NB-ARC"/>
</dbReference>
<dbReference type="Pfam" id="PF00931">
    <property type="entry name" value="NB-ARC"/>
    <property type="match status" value="1"/>
</dbReference>
<feature type="domain" description="Disease resistance protein At4g27190-like leucine-rich repeats" evidence="6">
    <location>
        <begin position="1131"/>
        <end position="1259"/>
    </location>
</feature>
<dbReference type="InterPro" id="IPR032675">
    <property type="entry name" value="LRR_dom_sf"/>
</dbReference>
<dbReference type="Proteomes" id="UP001652660">
    <property type="component" value="Chromosome 8e"/>
</dbReference>
<evidence type="ECO:0000256" key="3">
    <source>
        <dbReference type="ARBA" id="ARBA00022737"/>
    </source>
</evidence>
<keyword evidence="3" id="KW-0677">Repeat</keyword>
<accession>A0ABM4VEV3</accession>
<dbReference type="PANTHER" id="PTHR33463:SF218">
    <property type="entry name" value="DISEASE RESISTANCE PROTEIN RPS2-LIKE"/>
    <property type="match status" value="1"/>
</dbReference>
<dbReference type="RefSeq" id="XP_071918051.1">
    <property type="nucleotide sequence ID" value="XM_072061950.1"/>
</dbReference>
<keyword evidence="7" id="KW-1185">Reference proteome</keyword>
<evidence type="ECO:0000313" key="7">
    <source>
        <dbReference type="Proteomes" id="UP001652660"/>
    </source>
</evidence>
<reference evidence="8" key="1">
    <citation type="submission" date="2025-08" db="UniProtKB">
        <authorList>
            <consortium name="RefSeq"/>
        </authorList>
    </citation>
    <scope>IDENTIFICATION</scope>
    <source>
        <tissue evidence="8">Leaves</tissue>
    </source>
</reference>
<evidence type="ECO:0000259" key="5">
    <source>
        <dbReference type="Pfam" id="PF00931"/>
    </source>
</evidence>
<dbReference type="SUPFAM" id="SSF52540">
    <property type="entry name" value="P-loop containing nucleoside triphosphate hydrolases"/>
    <property type="match status" value="1"/>
</dbReference>
<dbReference type="GeneID" id="113703927"/>
<keyword evidence="2" id="KW-0433">Leucine-rich repeat</keyword>
<dbReference type="Pfam" id="PF23247">
    <property type="entry name" value="LRR_RPS2"/>
    <property type="match status" value="1"/>
</dbReference>
<keyword evidence="4" id="KW-0611">Plant defense</keyword>
<proteinExistence type="inferred from homology"/>
<dbReference type="Gene3D" id="3.80.10.10">
    <property type="entry name" value="Ribonuclease Inhibitor"/>
    <property type="match status" value="5"/>
</dbReference>
<evidence type="ECO:0000259" key="6">
    <source>
        <dbReference type="Pfam" id="PF23247"/>
    </source>
</evidence>
<evidence type="ECO:0000256" key="2">
    <source>
        <dbReference type="ARBA" id="ARBA00022614"/>
    </source>
</evidence>
<dbReference type="SUPFAM" id="SSF52058">
    <property type="entry name" value="L domain-like"/>
    <property type="match status" value="3"/>
</dbReference>
<comment type="similarity">
    <text evidence="1">Belongs to the disease resistance NB-LRR family.</text>
</comment>
<dbReference type="InterPro" id="IPR027417">
    <property type="entry name" value="P-loop_NTPase"/>
</dbReference>
<gene>
    <name evidence="8" type="primary">LOC113703927</name>
</gene>
<dbReference type="Gene3D" id="3.40.50.300">
    <property type="entry name" value="P-loop containing nucleotide triphosphate hydrolases"/>
    <property type="match status" value="1"/>
</dbReference>
<dbReference type="PANTHER" id="PTHR33463">
    <property type="entry name" value="NB-ARC DOMAIN-CONTAINING PROTEIN-RELATED"/>
    <property type="match status" value="1"/>
</dbReference>
<dbReference type="InterPro" id="IPR057135">
    <property type="entry name" value="At4g27190-like_LRR"/>
</dbReference>
<dbReference type="Pfam" id="PF13855">
    <property type="entry name" value="LRR_8"/>
    <property type="match status" value="2"/>
</dbReference>
<evidence type="ECO:0000256" key="4">
    <source>
        <dbReference type="ARBA" id="ARBA00022821"/>
    </source>
</evidence>
<name>A0ABM4VEV3_COFAR</name>
<organism evidence="7 8">
    <name type="scientific">Coffea arabica</name>
    <name type="common">Arabian coffee</name>
    <dbReference type="NCBI Taxonomy" id="13443"/>
    <lineage>
        <taxon>Eukaryota</taxon>
        <taxon>Viridiplantae</taxon>
        <taxon>Streptophyta</taxon>
        <taxon>Embryophyta</taxon>
        <taxon>Tracheophyta</taxon>
        <taxon>Spermatophyta</taxon>
        <taxon>Magnoliopsida</taxon>
        <taxon>eudicotyledons</taxon>
        <taxon>Gunneridae</taxon>
        <taxon>Pentapetalae</taxon>
        <taxon>asterids</taxon>
        <taxon>lamiids</taxon>
        <taxon>Gentianales</taxon>
        <taxon>Rubiaceae</taxon>
        <taxon>Ixoroideae</taxon>
        <taxon>Gardenieae complex</taxon>
        <taxon>Bertiereae - Coffeeae clade</taxon>
        <taxon>Coffeeae</taxon>
        <taxon>Coffea</taxon>
    </lineage>
</organism>
<evidence type="ECO:0000256" key="1">
    <source>
        <dbReference type="ARBA" id="ARBA00008894"/>
    </source>
</evidence>
<dbReference type="InterPro" id="IPR050905">
    <property type="entry name" value="Plant_NBS-LRR"/>
</dbReference>
<evidence type="ECO:0000313" key="8">
    <source>
        <dbReference type="RefSeq" id="XP_071918051.1"/>
    </source>
</evidence>